<comment type="caution">
    <text evidence="2">The sequence shown here is derived from an EMBL/GenBank/DDBJ whole genome shotgun (WGS) entry which is preliminary data.</text>
</comment>
<protein>
    <submittedName>
        <fullName evidence="2">Uncharacterized protein</fullName>
    </submittedName>
</protein>
<dbReference type="EMBL" id="SEOO01000038">
    <property type="protein sequence ID" value="RYM07983.1"/>
    <property type="molecule type" value="Genomic_DNA"/>
</dbReference>
<reference evidence="2 3" key="1">
    <citation type="submission" date="2019-02" db="EMBL/GenBank/DDBJ databases">
        <authorList>
            <person name="Feng G."/>
        </authorList>
    </citation>
    <scope>NUCLEOTIDE SEQUENCE [LARGE SCALE GENOMIC DNA]</scope>
    <source>
        <strain evidence="2 3">CCTCC AB 2011146</strain>
    </source>
</reference>
<keyword evidence="1" id="KW-0812">Transmembrane</keyword>
<evidence type="ECO:0000313" key="2">
    <source>
        <dbReference type="EMBL" id="RYM07983.1"/>
    </source>
</evidence>
<feature type="transmembrane region" description="Helical" evidence="1">
    <location>
        <begin position="6"/>
        <end position="23"/>
    </location>
</feature>
<proteinExistence type="predicted"/>
<keyword evidence="1" id="KW-0472">Membrane</keyword>
<gene>
    <name evidence="2" type="ORF">EWH12_17770</name>
</gene>
<sequence>MNYYRHPELILVAIALMLLVGIVRDQARRNRSPRGGAASIPILLTCVAALLIGALAIYLVGG</sequence>
<organism evidence="2 3">
    <name type="scientific">Sphingobium cupriresistens</name>
    <dbReference type="NCBI Taxonomy" id="1132417"/>
    <lineage>
        <taxon>Bacteria</taxon>
        <taxon>Pseudomonadati</taxon>
        <taxon>Pseudomonadota</taxon>
        <taxon>Alphaproteobacteria</taxon>
        <taxon>Sphingomonadales</taxon>
        <taxon>Sphingomonadaceae</taxon>
        <taxon>Sphingobium</taxon>
    </lineage>
</organism>
<keyword evidence="1" id="KW-1133">Transmembrane helix</keyword>
<accession>A0A8G1ZF40</accession>
<name>A0A8G1ZF40_9SPHN</name>
<dbReference type="AlphaFoldDB" id="A0A8G1ZF40"/>
<dbReference type="Proteomes" id="UP000291572">
    <property type="component" value="Unassembled WGS sequence"/>
</dbReference>
<evidence type="ECO:0000256" key="1">
    <source>
        <dbReference type="SAM" id="Phobius"/>
    </source>
</evidence>
<evidence type="ECO:0000313" key="3">
    <source>
        <dbReference type="Proteomes" id="UP000291572"/>
    </source>
</evidence>
<dbReference type="RefSeq" id="WP_129927378.1">
    <property type="nucleotide sequence ID" value="NZ_SEOO01000038.1"/>
</dbReference>
<feature type="transmembrane region" description="Helical" evidence="1">
    <location>
        <begin position="35"/>
        <end position="60"/>
    </location>
</feature>